<dbReference type="CDD" id="cd09621">
    <property type="entry name" value="CBM9_like_5"/>
    <property type="match status" value="1"/>
</dbReference>
<evidence type="ECO:0000313" key="7">
    <source>
        <dbReference type="Proteomes" id="UP001589619"/>
    </source>
</evidence>
<dbReference type="Pfam" id="PF24517">
    <property type="entry name" value="CBM96"/>
    <property type="match status" value="1"/>
</dbReference>
<comment type="caution">
    <text evidence="6">The sequence shown here is derived from an EMBL/GenBank/DDBJ whole genome shotgun (WGS) entry which is preliminary data.</text>
</comment>
<name>A0ABV5VYD9_9BACL</name>
<evidence type="ECO:0000256" key="4">
    <source>
        <dbReference type="SAM" id="SignalP"/>
    </source>
</evidence>
<gene>
    <name evidence="6" type="ORF">ACFFNY_17305</name>
</gene>
<evidence type="ECO:0000259" key="5">
    <source>
        <dbReference type="PROSITE" id="PS50853"/>
    </source>
</evidence>
<dbReference type="InterPro" id="IPR003961">
    <property type="entry name" value="FN3_dom"/>
</dbReference>
<dbReference type="PANTHER" id="PTHR12631">
    <property type="entry name" value="ALPHA-L-IDURONIDASE"/>
    <property type="match status" value="1"/>
</dbReference>
<evidence type="ECO:0000256" key="1">
    <source>
        <dbReference type="ARBA" id="ARBA00004613"/>
    </source>
</evidence>
<accession>A0ABV5VYD9</accession>
<dbReference type="InterPro" id="IPR055372">
    <property type="entry name" value="CBM96"/>
</dbReference>
<evidence type="ECO:0000313" key="6">
    <source>
        <dbReference type="EMBL" id="MFB9753324.1"/>
    </source>
</evidence>
<organism evidence="6 7">
    <name type="scientific">Paenibacillus hodogayensis</name>
    <dbReference type="NCBI Taxonomy" id="279208"/>
    <lineage>
        <taxon>Bacteria</taxon>
        <taxon>Bacillati</taxon>
        <taxon>Bacillota</taxon>
        <taxon>Bacilli</taxon>
        <taxon>Bacillales</taxon>
        <taxon>Paenibacillaceae</taxon>
        <taxon>Paenibacillus</taxon>
    </lineage>
</organism>
<dbReference type="Proteomes" id="UP001589619">
    <property type="component" value="Unassembled WGS sequence"/>
</dbReference>
<feature type="chain" id="PRO_5047419876" evidence="4">
    <location>
        <begin position="33"/>
        <end position="1183"/>
    </location>
</feature>
<dbReference type="SUPFAM" id="SSF51445">
    <property type="entry name" value="(Trans)glycosidases"/>
    <property type="match status" value="1"/>
</dbReference>
<evidence type="ECO:0000256" key="2">
    <source>
        <dbReference type="ARBA" id="ARBA00022525"/>
    </source>
</evidence>
<dbReference type="Pfam" id="PF06452">
    <property type="entry name" value="CBM9_1"/>
    <property type="match status" value="1"/>
</dbReference>
<proteinExistence type="predicted"/>
<dbReference type="PROSITE" id="PS50853">
    <property type="entry name" value="FN3"/>
    <property type="match status" value="1"/>
</dbReference>
<dbReference type="Gene3D" id="2.60.40.1190">
    <property type="match status" value="1"/>
</dbReference>
<dbReference type="InterPro" id="IPR013783">
    <property type="entry name" value="Ig-like_fold"/>
</dbReference>
<dbReference type="InterPro" id="IPR010502">
    <property type="entry name" value="Carb-bd_dom_fam9"/>
</dbReference>
<dbReference type="SUPFAM" id="SSF49265">
    <property type="entry name" value="Fibronectin type III"/>
    <property type="match status" value="1"/>
</dbReference>
<reference evidence="6 7" key="1">
    <citation type="submission" date="2024-09" db="EMBL/GenBank/DDBJ databases">
        <authorList>
            <person name="Sun Q."/>
            <person name="Mori K."/>
        </authorList>
    </citation>
    <scope>NUCLEOTIDE SEQUENCE [LARGE SCALE GENOMIC DNA]</scope>
    <source>
        <strain evidence="6 7">JCM 12520</strain>
    </source>
</reference>
<protein>
    <submittedName>
        <fullName evidence="6">DNRLRE domain-containing protein</fullName>
    </submittedName>
</protein>
<dbReference type="Gene3D" id="3.20.20.80">
    <property type="entry name" value="Glycosidases"/>
    <property type="match status" value="1"/>
</dbReference>
<dbReference type="PANTHER" id="PTHR12631:SF10">
    <property type="entry name" value="BETA-XYLOSIDASE-LIKE PROTEIN-RELATED"/>
    <property type="match status" value="1"/>
</dbReference>
<dbReference type="NCBIfam" id="NF033679">
    <property type="entry name" value="DNRLRE_dom"/>
    <property type="match status" value="1"/>
</dbReference>
<feature type="signal peptide" evidence="4">
    <location>
        <begin position="1"/>
        <end position="32"/>
    </location>
</feature>
<dbReference type="SUPFAM" id="SSF49344">
    <property type="entry name" value="CBD9-like"/>
    <property type="match status" value="1"/>
</dbReference>
<keyword evidence="3 4" id="KW-0732">Signal</keyword>
<dbReference type="Pfam" id="PF00041">
    <property type="entry name" value="fn3"/>
    <property type="match status" value="1"/>
</dbReference>
<dbReference type="CDD" id="cd00063">
    <property type="entry name" value="FN3"/>
    <property type="match status" value="1"/>
</dbReference>
<dbReference type="InterPro" id="IPR051923">
    <property type="entry name" value="Glycosyl_Hydrolase_39"/>
</dbReference>
<dbReference type="EMBL" id="JBHMAG010000012">
    <property type="protein sequence ID" value="MFB9753324.1"/>
    <property type="molecule type" value="Genomic_DNA"/>
</dbReference>
<comment type="subcellular location">
    <subcellularLocation>
        <location evidence="1">Secreted</location>
    </subcellularLocation>
</comment>
<dbReference type="SMART" id="SM00060">
    <property type="entry name" value="FN3"/>
    <property type="match status" value="1"/>
</dbReference>
<dbReference type="InterPro" id="IPR017853">
    <property type="entry name" value="GH"/>
</dbReference>
<dbReference type="Gene3D" id="2.60.40.10">
    <property type="entry name" value="Immunoglobulins"/>
    <property type="match status" value="1"/>
</dbReference>
<keyword evidence="7" id="KW-1185">Reference proteome</keyword>
<evidence type="ECO:0000256" key="3">
    <source>
        <dbReference type="ARBA" id="ARBA00022729"/>
    </source>
</evidence>
<feature type="domain" description="Fibronectin type-III" evidence="5">
    <location>
        <begin position="210"/>
        <end position="295"/>
    </location>
</feature>
<sequence>MIRKRKSWISAVHLLTAALLLAVPLGPGRASANGSAPAQLLPTDDAFVRYGSFSTQNYGSSTQLVVKNNEPELTRQSFLKFDLGSYSGDIASAKLRIFGHLVGTGAEALWIYGLEDNSWNESAVTWATKPAAVHVLADIQVDSAWRWHEIDITSFVKARAAADGKAGIALIQPGAKGTTLEFNSKENAINKPVLVLSGTRSVPASPFWPAGADITVSEPDESTMRLSWPSAQPNQDVAKYRIYRDGTAIADIDASAGPTYVATSLQPGKTYTFRVEVAGSNGQWSTDGPFRTFGFVGTALRQTKLGNIFVAGEPISFGVTTPKSSVSWAVYDYRGNAVSQGSEPISGGQATITVPYTGYGYFTLKAQAEQPGKTPVPLLTPFAVLEPFDLSQVGDESPFGIVTHMTRSHEGWGTHLMDTLTLLGTKYIRDGLEWASVEKQKGVYSFSSNYDRLINVIHDAHINMLLVTGYNNPFYDNNATPYSDEGRQGFANYVKAYMERYPHIIRWVEVYNEFNIGFGNRGNGPAQSKPEYYYPLLKKVYETVKSVDPTVTVMGPTPSEVNLRWLEQVFQLGGLPYMDKFSIHPYRYPDSPEVTNQQLFALHNLIRQYNNGQTKPIWTTEAGWPTHVGDKGTPEDRQAEYLVRLIALSLANGVEKFWWYDLMDDGMDETYHEHRFGLIRNVNDPLGAYTPKPIYAAYGAMTRLLNGYTYADTDTVSSSVYSVKFSKGQQDRRVLWSSGETTVTIQTYEPLVVHDLMGNAQTYSPVQGRVVLTATESPQYVDGTVTAITYGSAYSAEVGSVFAGDPIEVTLRHDNTTQTEAVSTEFEIMGQTFTLNAPAGQAATRQVLLPALNEAGKKTLDIRVRVNGQLAGQLSALLNIRYPLTLGVQHKWADGIHTLGVTASNLSSRAVTVSGLQWKVGDQGQTIVPSSPIAGGGRYTADIPLSNPQGLAELPVNLTASVQQLPPLQYNGKVMMVDGNAARAIPFLSPAIDGDLTDWAGVAPIRLPQDGTIKITGYGGPEDLSGDVKIAWDSQNLYVSAQMTDDVFFQNEEGVNAWKGDSLQFGLVGGAPGEAIKFYELMISLTPSGKQTYRMSNPLGSPPTRIDNAQLQIVRDETKKTTIYELALPWSNIPDIRPDQGLYGLSVLVNDNDGGGRRGWLEWGSGIGSGKNPALFKLVRFVP</sequence>
<dbReference type="InterPro" id="IPR036116">
    <property type="entry name" value="FN3_sf"/>
</dbReference>
<dbReference type="RefSeq" id="WP_344901730.1">
    <property type="nucleotide sequence ID" value="NZ_BAAAYO010000001.1"/>
</dbReference>
<keyword evidence="2" id="KW-0964">Secreted</keyword>